<dbReference type="EMBL" id="QUNG01000029">
    <property type="protein sequence ID" value="REG77580.1"/>
    <property type="molecule type" value="Genomic_DNA"/>
</dbReference>
<organism evidence="1 2">
    <name type="scientific">Marinomonas pollencensis</name>
    <dbReference type="NCBI Taxonomy" id="491954"/>
    <lineage>
        <taxon>Bacteria</taxon>
        <taxon>Pseudomonadati</taxon>
        <taxon>Pseudomonadota</taxon>
        <taxon>Gammaproteobacteria</taxon>
        <taxon>Oceanospirillales</taxon>
        <taxon>Oceanospirillaceae</taxon>
        <taxon>Marinomonas</taxon>
    </lineage>
</organism>
<reference evidence="1 2" key="1">
    <citation type="submission" date="2018-08" db="EMBL/GenBank/DDBJ databases">
        <title>Genomic Encyclopedia of Type Strains, Phase III (KMG-III): the genomes of soil and plant-associated and newly described type strains.</title>
        <authorList>
            <person name="Whitman W."/>
        </authorList>
    </citation>
    <scope>NUCLEOTIDE SEQUENCE [LARGE SCALE GENOMIC DNA]</scope>
    <source>
        <strain evidence="1 2">CECT 7375</strain>
    </source>
</reference>
<dbReference type="Proteomes" id="UP000256542">
    <property type="component" value="Unassembled WGS sequence"/>
</dbReference>
<proteinExistence type="predicted"/>
<feature type="non-terminal residue" evidence="1">
    <location>
        <position position="1"/>
    </location>
</feature>
<sequence length="61" mass="7118">RTINIKRIDVFDSRKSSIFLINYIPVKPNCDDLLKTPASAHTNYLIIYFKERTDLLAYLVS</sequence>
<evidence type="ECO:0000313" key="1">
    <source>
        <dbReference type="EMBL" id="REG77580.1"/>
    </source>
</evidence>
<comment type="caution">
    <text evidence="1">The sequence shown here is derived from an EMBL/GenBank/DDBJ whole genome shotgun (WGS) entry which is preliminary data.</text>
</comment>
<dbReference type="RefSeq" id="WP_220343045.1">
    <property type="nucleotide sequence ID" value="NZ_QUNG01000029.1"/>
</dbReference>
<evidence type="ECO:0000313" key="2">
    <source>
        <dbReference type="Proteomes" id="UP000256542"/>
    </source>
</evidence>
<accession>A0A3E0D4H3</accession>
<keyword evidence="2" id="KW-1185">Reference proteome</keyword>
<gene>
    <name evidence="1" type="ORF">DFP81_1291</name>
</gene>
<dbReference type="AlphaFoldDB" id="A0A3E0D4H3"/>
<protein>
    <submittedName>
        <fullName evidence="1">Uncharacterized protein</fullName>
    </submittedName>
</protein>
<name>A0A3E0D4H3_9GAMM</name>